<dbReference type="InterPro" id="IPR000587">
    <property type="entry name" value="Creatinase_N"/>
</dbReference>
<dbReference type="EMBL" id="CP042807">
    <property type="protein sequence ID" value="QEE24420.1"/>
    <property type="molecule type" value="Genomic_DNA"/>
</dbReference>
<gene>
    <name evidence="2" type="ORF">CS053_07835</name>
</gene>
<dbReference type="KEGG" id="rgl:CS053_07835"/>
<name>A0A5B9E1L7_9GAMM</name>
<reference evidence="2 3" key="1">
    <citation type="submission" date="2019-08" db="EMBL/GenBank/DDBJ databases">
        <title>Complete genome sequence of Rhodanobacter glycinis strain T01E-68 isolated from tomato root.</title>
        <authorList>
            <person name="Weon H.-Y."/>
            <person name="Lee S.A."/>
        </authorList>
    </citation>
    <scope>NUCLEOTIDE SEQUENCE [LARGE SCALE GENOMIC DNA]</scope>
    <source>
        <strain evidence="2 3">T01E-68</strain>
    </source>
</reference>
<organism evidence="2 3">
    <name type="scientific">Rhodanobacter glycinis</name>
    <dbReference type="NCBI Taxonomy" id="582702"/>
    <lineage>
        <taxon>Bacteria</taxon>
        <taxon>Pseudomonadati</taxon>
        <taxon>Pseudomonadota</taxon>
        <taxon>Gammaproteobacteria</taxon>
        <taxon>Lysobacterales</taxon>
        <taxon>Rhodanobacteraceae</taxon>
        <taxon>Rhodanobacter</taxon>
    </lineage>
</organism>
<evidence type="ECO:0000313" key="3">
    <source>
        <dbReference type="Proteomes" id="UP000321807"/>
    </source>
</evidence>
<dbReference type="SUPFAM" id="SSF53092">
    <property type="entry name" value="Creatinase/prolidase N-terminal domain"/>
    <property type="match status" value="1"/>
</dbReference>
<dbReference type="Proteomes" id="UP000321807">
    <property type="component" value="Chromosome"/>
</dbReference>
<dbReference type="Pfam" id="PF01321">
    <property type="entry name" value="Creatinase_N"/>
    <property type="match status" value="1"/>
</dbReference>
<feature type="domain" description="Creatinase N-terminal" evidence="1">
    <location>
        <begin position="41"/>
        <end position="74"/>
    </location>
</feature>
<dbReference type="AlphaFoldDB" id="A0A5B9E1L7"/>
<dbReference type="Gene3D" id="3.40.350.10">
    <property type="entry name" value="Creatinase/prolidase N-terminal domain"/>
    <property type="match status" value="1"/>
</dbReference>
<protein>
    <recommendedName>
        <fullName evidence="1">Creatinase N-terminal domain-containing protein</fullName>
    </recommendedName>
</protein>
<dbReference type="InterPro" id="IPR029149">
    <property type="entry name" value="Creatin/AminoP/Spt16_N"/>
</dbReference>
<accession>A0A5B9E1L7</accession>
<evidence type="ECO:0000259" key="1">
    <source>
        <dbReference type="Pfam" id="PF01321"/>
    </source>
</evidence>
<sequence length="107" mass="12161">MTTNANRTPQIGGLTMAQAQATLLPWKDRAAPIQPAEYASRLEHARQLMRERGDDALLITAGSSLRYFTGITRNTPPHRSWLRHEHSRDTLSGTWRHHTAVAWHVLQ</sequence>
<evidence type="ECO:0000313" key="2">
    <source>
        <dbReference type="EMBL" id="QEE24420.1"/>
    </source>
</evidence>
<proteinExistence type="predicted"/>